<evidence type="ECO:0000313" key="2">
    <source>
        <dbReference type="Proteomes" id="UP000650081"/>
    </source>
</evidence>
<name>A0A923PEW4_9BACT</name>
<dbReference type="RefSeq" id="WP_222935933.1">
    <property type="nucleotide sequence ID" value="NZ_JACSIT010000040.1"/>
</dbReference>
<proteinExistence type="predicted"/>
<reference evidence="1" key="1">
    <citation type="submission" date="2020-08" db="EMBL/GenBank/DDBJ databases">
        <title>Lewinella bacteria from marine environments.</title>
        <authorList>
            <person name="Zhong Y."/>
        </authorList>
    </citation>
    <scope>NUCLEOTIDE SEQUENCE</scope>
    <source>
        <strain evidence="1">KCTC 42187</strain>
    </source>
</reference>
<accession>A0A923PEW4</accession>
<evidence type="ECO:0000313" key="1">
    <source>
        <dbReference type="EMBL" id="MBC6992843.1"/>
    </source>
</evidence>
<dbReference type="AlphaFoldDB" id="A0A923PEW4"/>
<organism evidence="1 2">
    <name type="scientific">Neolewinella lacunae</name>
    <dbReference type="NCBI Taxonomy" id="1517758"/>
    <lineage>
        <taxon>Bacteria</taxon>
        <taxon>Pseudomonadati</taxon>
        <taxon>Bacteroidota</taxon>
        <taxon>Saprospiria</taxon>
        <taxon>Saprospirales</taxon>
        <taxon>Lewinellaceae</taxon>
        <taxon>Neolewinella</taxon>
    </lineage>
</organism>
<gene>
    <name evidence="1" type="ORF">H9S92_01590</name>
</gene>
<dbReference type="Proteomes" id="UP000650081">
    <property type="component" value="Unassembled WGS sequence"/>
</dbReference>
<dbReference type="EMBL" id="JACSIT010000040">
    <property type="protein sequence ID" value="MBC6992843.1"/>
    <property type="molecule type" value="Genomic_DNA"/>
</dbReference>
<sequence>MQIGMGTNSLLGRTKTGLSTSDRLKRIWDKIFLRWVWFYLNREIKTIIQQTDDATKLLSSVDSRTLSSQEYKRLRLQRDRTQQHLDQLSQVYHAPGRKVAWAHGRIGQLMAALQRNQATLDQLFAQHDLKVDSIGGFKVISQDDAWNSRTTAYDYAT</sequence>
<keyword evidence="2" id="KW-1185">Reference proteome</keyword>
<protein>
    <submittedName>
        <fullName evidence="1">Uncharacterized protein</fullName>
    </submittedName>
</protein>
<comment type="caution">
    <text evidence="1">The sequence shown here is derived from an EMBL/GenBank/DDBJ whole genome shotgun (WGS) entry which is preliminary data.</text>
</comment>